<dbReference type="AlphaFoldDB" id="A0A820R4V1"/>
<proteinExistence type="predicted"/>
<feature type="non-terminal residue" evidence="1">
    <location>
        <position position="124"/>
    </location>
</feature>
<accession>A0A820R4V1</accession>
<evidence type="ECO:0000313" key="2">
    <source>
        <dbReference type="Proteomes" id="UP000663881"/>
    </source>
</evidence>
<name>A0A820R4V1_9BILA</name>
<gene>
    <name evidence="1" type="ORF">OKA104_LOCUS53191</name>
</gene>
<comment type="caution">
    <text evidence="1">The sequence shown here is derived from an EMBL/GenBank/DDBJ whole genome shotgun (WGS) entry which is preliminary data.</text>
</comment>
<feature type="non-terminal residue" evidence="1">
    <location>
        <position position="1"/>
    </location>
</feature>
<evidence type="ECO:0000313" key="1">
    <source>
        <dbReference type="EMBL" id="CAF4433077.1"/>
    </source>
</evidence>
<dbReference type="EMBL" id="CAJOAY010032559">
    <property type="protein sequence ID" value="CAF4433077.1"/>
    <property type="molecule type" value="Genomic_DNA"/>
</dbReference>
<protein>
    <submittedName>
        <fullName evidence="1">Uncharacterized protein</fullName>
    </submittedName>
</protein>
<reference evidence="1" key="1">
    <citation type="submission" date="2021-02" db="EMBL/GenBank/DDBJ databases">
        <authorList>
            <person name="Nowell W R."/>
        </authorList>
    </citation>
    <scope>NUCLEOTIDE SEQUENCE</scope>
</reference>
<dbReference type="Proteomes" id="UP000663881">
    <property type="component" value="Unassembled WGS sequence"/>
</dbReference>
<sequence>VDLLVTACTENKRIQKNQISAIGLLCSLRPNLFLKPFLQIAYQRLETDRYLSVNKKSYEIMKTPAGQIYDKTVMETILKHEAKDTGNVKRESKNYSYKEQMAARELEKELAAKQKAEASQLSRI</sequence>
<organism evidence="1 2">
    <name type="scientific">Adineta steineri</name>
    <dbReference type="NCBI Taxonomy" id="433720"/>
    <lineage>
        <taxon>Eukaryota</taxon>
        <taxon>Metazoa</taxon>
        <taxon>Spiralia</taxon>
        <taxon>Gnathifera</taxon>
        <taxon>Rotifera</taxon>
        <taxon>Eurotatoria</taxon>
        <taxon>Bdelloidea</taxon>
        <taxon>Adinetida</taxon>
        <taxon>Adinetidae</taxon>
        <taxon>Adineta</taxon>
    </lineage>
</organism>